<gene>
    <name evidence="3" type="ORF">SALLE_v1c03980</name>
</gene>
<evidence type="ECO:0000313" key="3">
    <source>
        <dbReference type="EMBL" id="AXK51072.1"/>
    </source>
</evidence>
<dbReference type="AlphaFoldDB" id="A0A345Z393"/>
<evidence type="ECO:0000256" key="2">
    <source>
        <dbReference type="SAM" id="Phobius"/>
    </source>
</evidence>
<keyword evidence="2" id="KW-1133">Transmembrane helix</keyword>
<feature type="compositionally biased region" description="Low complexity" evidence="1">
    <location>
        <begin position="42"/>
        <end position="58"/>
    </location>
</feature>
<proteinExistence type="predicted"/>
<dbReference type="EMBL" id="CP031376">
    <property type="protein sequence ID" value="AXK51072.1"/>
    <property type="molecule type" value="Genomic_DNA"/>
</dbReference>
<evidence type="ECO:0000256" key="1">
    <source>
        <dbReference type="SAM" id="MobiDB-lite"/>
    </source>
</evidence>
<dbReference type="OrthoDB" id="387367at2"/>
<dbReference type="RefSeq" id="WP_115557983.1">
    <property type="nucleotide sequence ID" value="NZ_CP031376.1"/>
</dbReference>
<feature type="region of interest" description="Disordered" evidence="1">
    <location>
        <begin position="1"/>
        <end position="28"/>
    </location>
</feature>
<dbReference type="InterPro" id="IPR059214">
    <property type="entry name" value="MSC_0882-like"/>
</dbReference>
<feature type="region of interest" description="Disordered" evidence="1">
    <location>
        <begin position="199"/>
        <end position="221"/>
    </location>
</feature>
<name>A0A345Z393_9MOLU</name>
<feature type="compositionally biased region" description="Low complexity" evidence="1">
    <location>
        <begin position="199"/>
        <end position="218"/>
    </location>
</feature>
<organism evidence="3 4">
    <name type="scientific">Spiroplasma alleghenense</name>
    <dbReference type="NCBI Taxonomy" id="216931"/>
    <lineage>
        <taxon>Bacteria</taxon>
        <taxon>Bacillati</taxon>
        <taxon>Mycoplasmatota</taxon>
        <taxon>Mollicutes</taxon>
        <taxon>Entomoplasmatales</taxon>
        <taxon>Spiroplasmataceae</taxon>
        <taxon>Spiroplasma</taxon>
    </lineage>
</organism>
<reference evidence="3 4" key="1">
    <citation type="submission" date="2018-07" db="EMBL/GenBank/DDBJ databases">
        <title>Complete genome sequence of Spiroplasma alleghenense PLHS-1 (ATCC 51752).</title>
        <authorList>
            <person name="Chou L."/>
            <person name="Lee T.-Y."/>
            <person name="Tsai Y.-M."/>
            <person name="Kuo C.-H."/>
        </authorList>
    </citation>
    <scope>NUCLEOTIDE SEQUENCE [LARGE SCALE GENOMIC DNA]</scope>
    <source>
        <strain evidence="3 4">PLHS-1</strain>
    </source>
</reference>
<keyword evidence="4" id="KW-1185">Reference proteome</keyword>
<feature type="transmembrane region" description="Helical" evidence="2">
    <location>
        <begin position="471"/>
        <end position="493"/>
    </location>
</feature>
<dbReference type="KEGG" id="salx:SALLE_v1c03980"/>
<feature type="region of interest" description="Disordered" evidence="1">
    <location>
        <begin position="39"/>
        <end position="58"/>
    </location>
</feature>
<feature type="transmembrane region" description="Helical" evidence="2">
    <location>
        <begin position="310"/>
        <end position="333"/>
    </location>
</feature>
<feature type="transmembrane region" description="Helical" evidence="2">
    <location>
        <begin position="367"/>
        <end position="388"/>
    </location>
</feature>
<sequence length="509" mass="59063">MAFNNDFNNNNYNNPNPSNNGYNADYNNQNRNVIQPRRFEPRQPNNYNPNQNFNDNSPYIDDTSEYQKSVIQNNQSSAKIEYQKKLQRDGLYPAGSGYDFNRGFKQPNFYNGDRYYQETIDFEKPISYGNYDYNPYEPQPSPQPSYFNSQNYYQKPIEVPRQTNYNQNSGAGHGANGYCDVPGCELNQLQPQIQNQPNFQQAPNFQNYNPNGNFQNYNSEPNAASSIEKNEKLQYSKQYSSSQIIPKQILKEIFLEKTRVVLLILFGTIGLVTTSLFTAAYFEAKRMGLSMSDPDQKIWGIPTVNVPYPFWMISLMIISLSLFLIGIADLLFLNANVKKYEKDLRMGYEQVPYFITKNYRAIIARAVYLNWIAFTSYVIMSIVLGILYSMQSAFEAGKTDIYLFFWKIGNFKNFTSEITVTITCLLTVLGIHIANIVFTKIRKNNIISYYGYEILPPNEIKSIRKGANKRCMIIFFVTLFTILFVIVIPIIIIKKKKGVPFRWPWQMMN</sequence>
<dbReference type="NCBIfam" id="NF045846">
    <property type="entry name" value="MSC0882_dom"/>
    <property type="match status" value="1"/>
</dbReference>
<accession>A0A345Z393</accession>
<evidence type="ECO:0008006" key="5">
    <source>
        <dbReference type="Google" id="ProtNLM"/>
    </source>
</evidence>
<feature type="transmembrane region" description="Helical" evidence="2">
    <location>
        <begin position="260"/>
        <end position="282"/>
    </location>
</feature>
<feature type="transmembrane region" description="Helical" evidence="2">
    <location>
        <begin position="418"/>
        <end position="438"/>
    </location>
</feature>
<keyword evidence="2" id="KW-0472">Membrane</keyword>
<protein>
    <recommendedName>
        <fullName evidence="5">Transmembrane protein</fullName>
    </recommendedName>
</protein>
<dbReference type="Proteomes" id="UP000254792">
    <property type="component" value="Chromosome"/>
</dbReference>
<keyword evidence="2" id="KW-0812">Transmembrane</keyword>
<evidence type="ECO:0000313" key="4">
    <source>
        <dbReference type="Proteomes" id="UP000254792"/>
    </source>
</evidence>